<dbReference type="EMBL" id="KQ981208">
    <property type="protein sequence ID" value="KYN44717.1"/>
    <property type="molecule type" value="Genomic_DNA"/>
</dbReference>
<evidence type="ECO:0000313" key="2">
    <source>
        <dbReference type="Proteomes" id="UP000078541"/>
    </source>
</evidence>
<gene>
    <name evidence="1" type="ORF">ALC56_00712</name>
</gene>
<proteinExistence type="predicted"/>
<name>A0A195FWM7_9HYME</name>
<reference evidence="1 2" key="1">
    <citation type="submission" date="2016-03" db="EMBL/GenBank/DDBJ databases">
        <title>Trachymyrmex septentrionalis WGS genome.</title>
        <authorList>
            <person name="Nygaard S."/>
            <person name="Hu H."/>
            <person name="Boomsma J."/>
            <person name="Zhang G."/>
        </authorList>
    </citation>
    <scope>NUCLEOTIDE SEQUENCE [LARGE SCALE GENOMIC DNA]</scope>
    <source>
        <strain evidence="1">Tsep2-gDNA-1</strain>
        <tissue evidence="1">Whole body</tissue>
    </source>
</reference>
<organism evidence="1 2">
    <name type="scientific">Trachymyrmex septentrionalis</name>
    <dbReference type="NCBI Taxonomy" id="34720"/>
    <lineage>
        <taxon>Eukaryota</taxon>
        <taxon>Metazoa</taxon>
        <taxon>Ecdysozoa</taxon>
        <taxon>Arthropoda</taxon>
        <taxon>Hexapoda</taxon>
        <taxon>Insecta</taxon>
        <taxon>Pterygota</taxon>
        <taxon>Neoptera</taxon>
        <taxon>Endopterygota</taxon>
        <taxon>Hymenoptera</taxon>
        <taxon>Apocrita</taxon>
        <taxon>Aculeata</taxon>
        <taxon>Formicoidea</taxon>
        <taxon>Formicidae</taxon>
        <taxon>Myrmicinae</taxon>
        <taxon>Trachymyrmex</taxon>
    </lineage>
</organism>
<evidence type="ECO:0000313" key="1">
    <source>
        <dbReference type="EMBL" id="KYN44717.1"/>
    </source>
</evidence>
<protein>
    <submittedName>
        <fullName evidence="1">Uncharacterized protein</fullName>
    </submittedName>
</protein>
<accession>A0A195FWM7</accession>
<keyword evidence="2" id="KW-1185">Reference proteome</keyword>
<dbReference type="AlphaFoldDB" id="A0A195FWM7"/>
<dbReference type="Proteomes" id="UP000078541">
    <property type="component" value="Unassembled WGS sequence"/>
</dbReference>
<sequence>MLRSERNGDCWNNLTSLDMYISANSSSICCRKRQLGVIMKRFRRIIVYAQKFTLVLYVSDKYTPVACVLVSLYISGKVSHKSLMRAILCGKQSETRRYYAD</sequence>